<feature type="domain" description="TIR" evidence="5">
    <location>
        <begin position="19"/>
        <end position="137"/>
    </location>
</feature>
<evidence type="ECO:0000313" key="7">
    <source>
        <dbReference type="Proteomes" id="UP000245207"/>
    </source>
</evidence>
<dbReference type="Gene3D" id="3.40.50.10140">
    <property type="entry name" value="Toll/interleukin-1 receptor homology (TIR) domain"/>
    <property type="match status" value="1"/>
</dbReference>
<dbReference type="SMART" id="SM00255">
    <property type="entry name" value="TIR"/>
    <property type="match status" value="1"/>
</dbReference>
<reference evidence="6 7" key="1">
    <citation type="journal article" date="2018" name="Mol. Plant">
        <title>The genome of Artemisia annua provides insight into the evolution of Asteraceae family and artemisinin biosynthesis.</title>
        <authorList>
            <person name="Shen Q."/>
            <person name="Zhang L."/>
            <person name="Liao Z."/>
            <person name="Wang S."/>
            <person name="Yan T."/>
            <person name="Shi P."/>
            <person name="Liu M."/>
            <person name="Fu X."/>
            <person name="Pan Q."/>
            <person name="Wang Y."/>
            <person name="Lv Z."/>
            <person name="Lu X."/>
            <person name="Zhang F."/>
            <person name="Jiang W."/>
            <person name="Ma Y."/>
            <person name="Chen M."/>
            <person name="Hao X."/>
            <person name="Li L."/>
            <person name="Tang Y."/>
            <person name="Lv G."/>
            <person name="Zhou Y."/>
            <person name="Sun X."/>
            <person name="Brodelius P.E."/>
            <person name="Rose J.K.C."/>
            <person name="Tang K."/>
        </authorList>
    </citation>
    <scope>NUCLEOTIDE SEQUENCE [LARGE SCALE GENOMIC DNA]</scope>
    <source>
        <strain evidence="7">cv. Huhao1</strain>
        <tissue evidence="6">Leaf</tissue>
    </source>
</reference>
<dbReference type="GO" id="GO:0007165">
    <property type="term" value="P:signal transduction"/>
    <property type="evidence" value="ECO:0007669"/>
    <property type="project" value="InterPro"/>
</dbReference>
<dbReference type="SUPFAM" id="SSF52200">
    <property type="entry name" value="Toll/Interleukin receptor TIR domain"/>
    <property type="match status" value="1"/>
</dbReference>
<evidence type="ECO:0000313" key="6">
    <source>
        <dbReference type="EMBL" id="PWA81177.1"/>
    </source>
</evidence>
<sequence>MDSFNNFPSSSSFVSTRKWTYEVFLSFRGEDTRNNFVDHLYAALTQRGIDTFKDDDMLRRGKPISPELLKAIEESRSAVIVFSENYANSSWCLDELVKIMECHKLMGQRVLPVFYHVEPSDVRGQKRNLVQHFNSKK</sequence>
<evidence type="ECO:0000256" key="4">
    <source>
        <dbReference type="ARBA" id="ARBA00047304"/>
    </source>
</evidence>
<dbReference type="InterPro" id="IPR035897">
    <property type="entry name" value="Toll_tir_struct_dom_sf"/>
</dbReference>
<name>A0A2U1P672_ARTAN</name>
<keyword evidence="3" id="KW-0520">NAD</keyword>
<proteinExistence type="predicted"/>
<accession>A0A2U1P672</accession>
<dbReference type="GO" id="GO:0061809">
    <property type="term" value="F:NAD+ nucleosidase activity, cyclic ADP-ribose generating"/>
    <property type="evidence" value="ECO:0007669"/>
    <property type="project" value="UniProtKB-EC"/>
</dbReference>
<dbReference type="EMBL" id="PKPP01001621">
    <property type="protein sequence ID" value="PWA81177.1"/>
    <property type="molecule type" value="Genomic_DNA"/>
</dbReference>
<keyword evidence="2" id="KW-0378">Hydrolase</keyword>
<gene>
    <name evidence="6" type="ORF">CTI12_AA189970</name>
</gene>
<dbReference type="Pfam" id="PF01582">
    <property type="entry name" value="TIR"/>
    <property type="match status" value="1"/>
</dbReference>
<dbReference type="Proteomes" id="UP000245207">
    <property type="component" value="Unassembled WGS sequence"/>
</dbReference>
<dbReference type="InterPro" id="IPR000157">
    <property type="entry name" value="TIR_dom"/>
</dbReference>
<dbReference type="PANTHER" id="PTHR32009:SF39">
    <property type="entry name" value="TIR DOMAIN-CONTAINING PROTEIN"/>
    <property type="match status" value="1"/>
</dbReference>
<organism evidence="6 7">
    <name type="scientific">Artemisia annua</name>
    <name type="common">Sweet wormwood</name>
    <dbReference type="NCBI Taxonomy" id="35608"/>
    <lineage>
        <taxon>Eukaryota</taxon>
        <taxon>Viridiplantae</taxon>
        <taxon>Streptophyta</taxon>
        <taxon>Embryophyta</taxon>
        <taxon>Tracheophyta</taxon>
        <taxon>Spermatophyta</taxon>
        <taxon>Magnoliopsida</taxon>
        <taxon>eudicotyledons</taxon>
        <taxon>Gunneridae</taxon>
        <taxon>Pentapetalae</taxon>
        <taxon>asterids</taxon>
        <taxon>campanulids</taxon>
        <taxon>Asterales</taxon>
        <taxon>Asteraceae</taxon>
        <taxon>Asteroideae</taxon>
        <taxon>Anthemideae</taxon>
        <taxon>Artemisiinae</taxon>
        <taxon>Artemisia</taxon>
    </lineage>
</organism>
<dbReference type="FunFam" id="3.40.50.10140:FF:000007">
    <property type="entry name" value="Disease resistance protein (TIR-NBS-LRR class)"/>
    <property type="match status" value="1"/>
</dbReference>
<keyword evidence="7" id="KW-1185">Reference proteome</keyword>
<comment type="catalytic activity">
    <reaction evidence="4">
        <text>NAD(+) + H2O = ADP-D-ribose + nicotinamide + H(+)</text>
        <dbReference type="Rhea" id="RHEA:16301"/>
        <dbReference type="ChEBI" id="CHEBI:15377"/>
        <dbReference type="ChEBI" id="CHEBI:15378"/>
        <dbReference type="ChEBI" id="CHEBI:17154"/>
        <dbReference type="ChEBI" id="CHEBI:57540"/>
        <dbReference type="ChEBI" id="CHEBI:57967"/>
        <dbReference type="EC" id="3.2.2.6"/>
    </reaction>
    <physiologicalReaction direction="left-to-right" evidence="4">
        <dbReference type="Rhea" id="RHEA:16302"/>
    </physiologicalReaction>
</comment>
<dbReference type="AlphaFoldDB" id="A0A2U1P672"/>
<dbReference type="PROSITE" id="PS50104">
    <property type="entry name" value="TIR"/>
    <property type="match status" value="1"/>
</dbReference>
<dbReference type="PANTHER" id="PTHR32009">
    <property type="entry name" value="TMV RESISTANCE PROTEIN N-LIKE"/>
    <property type="match status" value="1"/>
</dbReference>
<dbReference type="STRING" id="35608.A0A2U1P672"/>
<comment type="caution">
    <text evidence="6">The sequence shown here is derived from an EMBL/GenBank/DDBJ whole genome shotgun (WGS) entry which is preliminary data.</text>
</comment>
<evidence type="ECO:0000256" key="1">
    <source>
        <dbReference type="ARBA" id="ARBA00011982"/>
    </source>
</evidence>
<protein>
    <recommendedName>
        <fullName evidence="1">ADP-ribosyl cyclase/cyclic ADP-ribose hydrolase</fullName>
        <ecNumber evidence="1">3.2.2.6</ecNumber>
    </recommendedName>
</protein>
<evidence type="ECO:0000256" key="3">
    <source>
        <dbReference type="ARBA" id="ARBA00023027"/>
    </source>
</evidence>
<evidence type="ECO:0000259" key="5">
    <source>
        <dbReference type="PROSITE" id="PS50104"/>
    </source>
</evidence>
<dbReference type="EC" id="3.2.2.6" evidence="1"/>
<dbReference type="OrthoDB" id="6160824at2759"/>
<evidence type="ECO:0000256" key="2">
    <source>
        <dbReference type="ARBA" id="ARBA00022801"/>
    </source>
</evidence>